<dbReference type="EMBL" id="JH795856">
    <property type="protein sequence ID" value="EJU05385.1"/>
    <property type="molecule type" value="Genomic_DNA"/>
</dbReference>
<proteinExistence type="predicted"/>
<gene>
    <name evidence="2" type="ORF">DACRYDRAFT_19902</name>
</gene>
<dbReference type="Pfam" id="PF12937">
    <property type="entry name" value="F-box-like"/>
    <property type="match status" value="1"/>
</dbReference>
<accession>M5GAJ9</accession>
<evidence type="ECO:0000313" key="3">
    <source>
        <dbReference type="Proteomes" id="UP000030653"/>
    </source>
</evidence>
<evidence type="ECO:0000313" key="2">
    <source>
        <dbReference type="EMBL" id="EJU05385.1"/>
    </source>
</evidence>
<evidence type="ECO:0000259" key="1">
    <source>
        <dbReference type="PROSITE" id="PS50181"/>
    </source>
</evidence>
<protein>
    <recommendedName>
        <fullName evidence="1">F-box domain-containing protein</fullName>
    </recommendedName>
</protein>
<keyword evidence="3" id="KW-1185">Reference proteome</keyword>
<dbReference type="RefSeq" id="XP_040632279.1">
    <property type="nucleotide sequence ID" value="XM_040771711.1"/>
</dbReference>
<dbReference type="AlphaFoldDB" id="M5GAJ9"/>
<dbReference type="Proteomes" id="UP000030653">
    <property type="component" value="Unassembled WGS sequence"/>
</dbReference>
<dbReference type="PROSITE" id="PS50181">
    <property type="entry name" value="FBOX"/>
    <property type="match status" value="1"/>
</dbReference>
<dbReference type="CDD" id="cd09917">
    <property type="entry name" value="F-box_SF"/>
    <property type="match status" value="1"/>
</dbReference>
<feature type="domain" description="F-box" evidence="1">
    <location>
        <begin position="12"/>
        <end position="61"/>
    </location>
</feature>
<dbReference type="GeneID" id="63686773"/>
<name>M5GAJ9_DACPD</name>
<sequence length="76" mass="9130">MVHKHTQLDWNDPDIFSLPNELWWSIWELLADSDLLRLSQTCRMFRALTTMPISDRLYRHLLRYKITAANTQRDGI</sequence>
<dbReference type="InterPro" id="IPR036047">
    <property type="entry name" value="F-box-like_dom_sf"/>
</dbReference>
<organism evidence="2 3">
    <name type="scientific">Dacryopinax primogenitus (strain DJM 731)</name>
    <name type="common">Brown rot fungus</name>
    <dbReference type="NCBI Taxonomy" id="1858805"/>
    <lineage>
        <taxon>Eukaryota</taxon>
        <taxon>Fungi</taxon>
        <taxon>Dikarya</taxon>
        <taxon>Basidiomycota</taxon>
        <taxon>Agaricomycotina</taxon>
        <taxon>Dacrymycetes</taxon>
        <taxon>Dacrymycetales</taxon>
        <taxon>Dacrymycetaceae</taxon>
        <taxon>Dacryopinax</taxon>
    </lineage>
</organism>
<dbReference type="HOGENOM" id="CLU_2654451_0_0_1"/>
<reference evidence="2 3" key="1">
    <citation type="journal article" date="2012" name="Science">
        <title>The Paleozoic origin of enzymatic lignin decomposition reconstructed from 31 fungal genomes.</title>
        <authorList>
            <person name="Floudas D."/>
            <person name="Binder M."/>
            <person name="Riley R."/>
            <person name="Barry K."/>
            <person name="Blanchette R.A."/>
            <person name="Henrissat B."/>
            <person name="Martinez A.T."/>
            <person name="Otillar R."/>
            <person name="Spatafora J.W."/>
            <person name="Yadav J.S."/>
            <person name="Aerts A."/>
            <person name="Benoit I."/>
            <person name="Boyd A."/>
            <person name="Carlson A."/>
            <person name="Copeland A."/>
            <person name="Coutinho P.M."/>
            <person name="de Vries R.P."/>
            <person name="Ferreira P."/>
            <person name="Findley K."/>
            <person name="Foster B."/>
            <person name="Gaskell J."/>
            <person name="Glotzer D."/>
            <person name="Gorecki P."/>
            <person name="Heitman J."/>
            <person name="Hesse C."/>
            <person name="Hori C."/>
            <person name="Igarashi K."/>
            <person name="Jurgens J.A."/>
            <person name="Kallen N."/>
            <person name="Kersten P."/>
            <person name="Kohler A."/>
            <person name="Kuees U."/>
            <person name="Kumar T.K.A."/>
            <person name="Kuo A."/>
            <person name="LaButti K."/>
            <person name="Larrondo L.F."/>
            <person name="Lindquist E."/>
            <person name="Ling A."/>
            <person name="Lombard V."/>
            <person name="Lucas S."/>
            <person name="Lundell T."/>
            <person name="Martin R."/>
            <person name="McLaughlin D.J."/>
            <person name="Morgenstern I."/>
            <person name="Morin E."/>
            <person name="Murat C."/>
            <person name="Nagy L.G."/>
            <person name="Nolan M."/>
            <person name="Ohm R.A."/>
            <person name="Patyshakuliyeva A."/>
            <person name="Rokas A."/>
            <person name="Ruiz-Duenas F.J."/>
            <person name="Sabat G."/>
            <person name="Salamov A."/>
            <person name="Samejima M."/>
            <person name="Schmutz J."/>
            <person name="Slot J.C."/>
            <person name="St John F."/>
            <person name="Stenlid J."/>
            <person name="Sun H."/>
            <person name="Sun S."/>
            <person name="Syed K."/>
            <person name="Tsang A."/>
            <person name="Wiebenga A."/>
            <person name="Young D."/>
            <person name="Pisabarro A."/>
            <person name="Eastwood D.C."/>
            <person name="Martin F."/>
            <person name="Cullen D."/>
            <person name="Grigoriev I.V."/>
            <person name="Hibbett D.S."/>
        </authorList>
    </citation>
    <scope>NUCLEOTIDE SEQUENCE [LARGE SCALE GENOMIC DNA]</scope>
    <source>
        <strain evidence="2 3">DJM-731 SS1</strain>
    </source>
</reference>
<dbReference type="SUPFAM" id="SSF81383">
    <property type="entry name" value="F-box domain"/>
    <property type="match status" value="1"/>
</dbReference>
<dbReference type="Gene3D" id="1.20.1280.50">
    <property type="match status" value="1"/>
</dbReference>
<dbReference type="InterPro" id="IPR001810">
    <property type="entry name" value="F-box_dom"/>
</dbReference>
<dbReference type="OrthoDB" id="5354526at2759"/>